<dbReference type="AlphaFoldDB" id="X0VDJ4"/>
<gene>
    <name evidence="2" type="ORF">S01H1_42762</name>
</gene>
<feature type="region of interest" description="Disordered" evidence="1">
    <location>
        <begin position="1"/>
        <end position="29"/>
    </location>
</feature>
<protein>
    <submittedName>
        <fullName evidence="2">Uncharacterized protein</fullName>
    </submittedName>
</protein>
<name>X0VDJ4_9ZZZZ</name>
<evidence type="ECO:0000256" key="1">
    <source>
        <dbReference type="SAM" id="MobiDB-lite"/>
    </source>
</evidence>
<dbReference type="EMBL" id="BARS01027207">
    <property type="protein sequence ID" value="GAG09332.1"/>
    <property type="molecule type" value="Genomic_DNA"/>
</dbReference>
<sequence length="29" mass="3178">SVYKPIDVGFQPNRPTVPQAEFGPLDAHP</sequence>
<reference evidence="2" key="1">
    <citation type="journal article" date="2014" name="Front. Microbiol.">
        <title>High frequency of phylogenetically diverse reductive dehalogenase-homologous genes in deep subseafloor sedimentary metagenomes.</title>
        <authorList>
            <person name="Kawai M."/>
            <person name="Futagami T."/>
            <person name="Toyoda A."/>
            <person name="Takaki Y."/>
            <person name="Nishi S."/>
            <person name="Hori S."/>
            <person name="Arai W."/>
            <person name="Tsubouchi T."/>
            <person name="Morono Y."/>
            <person name="Uchiyama I."/>
            <person name="Ito T."/>
            <person name="Fujiyama A."/>
            <person name="Inagaki F."/>
            <person name="Takami H."/>
        </authorList>
    </citation>
    <scope>NUCLEOTIDE SEQUENCE</scope>
    <source>
        <strain evidence="2">Expedition CK06-06</strain>
    </source>
</reference>
<accession>X0VDJ4</accession>
<proteinExistence type="predicted"/>
<evidence type="ECO:0000313" key="2">
    <source>
        <dbReference type="EMBL" id="GAG09332.1"/>
    </source>
</evidence>
<feature type="non-terminal residue" evidence="2">
    <location>
        <position position="1"/>
    </location>
</feature>
<organism evidence="2">
    <name type="scientific">marine sediment metagenome</name>
    <dbReference type="NCBI Taxonomy" id="412755"/>
    <lineage>
        <taxon>unclassified sequences</taxon>
        <taxon>metagenomes</taxon>
        <taxon>ecological metagenomes</taxon>
    </lineage>
</organism>
<comment type="caution">
    <text evidence="2">The sequence shown here is derived from an EMBL/GenBank/DDBJ whole genome shotgun (WGS) entry which is preliminary data.</text>
</comment>